<sequence>MPMSKEVLETIAGDIAKAESSLADLKDVVSDMRLSGMDVTTQEAEVKDLSAKLRSMKMFYELRKAKA</sequence>
<dbReference type="EMBL" id="BARW01034754">
    <property type="protein sequence ID" value="GAJ09746.1"/>
    <property type="molecule type" value="Genomic_DNA"/>
</dbReference>
<name>X1V9M8_9ZZZZ</name>
<dbReference type="AlphaFoldDB" id="X1V9M8"/>
<gene>
    <name evidence="1" type="ORF">S12H4_54376</name>
</gene>
<reference evidence="1" key="1">
    <citation type="journal article" date="2014" name="Front. Microbiol.">
        <title>High frequency of phylogenetically diverse reductive dehalogenase-homologous genes in deep subseafloor sedimentary metagenomes.</title>
        <authorList>
            <person name="Kawai M."/>
            <person name="Futagami T."/>
            <person name="Toyoda A."/>
            <person name="Takaki Y."/>
            <person name="Nishi S."/>
            <person name="Hori S."/>
            <person name="Arai W."/>
            <person name="Tsubouchi T."/>
            <person name="Morono Y."/>
            <person name="Uchiyama I."/>
            <person name="Ito T."/>
            <person name="Fujiyama A."/>
            <person name="Inagaki F."/>
            <person name="Takami H."/>
        </authorList>
    </citation>
    <scope>NUCLEOTIDE SEQUENCE</scope>
    <source>
        <strain evidence="1">Expedition CK06-06</strain>
    </source>
</reference>
<proteinExistence type="predicted"/>
<protein>
    <submittedName>
        <fullName evidence="1">Uncharacterized protein</fullName>
    </submittedName>
</protein>
<comment type="caution">
    <text evidence="1">The sequence shown here is derived from an EMBL/GenBank/DDBJ whole genome shotgun (WGS) entry which is preliminary data.</text>
</comment>
<evidence type="ECO:0000313" key="1">
    <source>
        <dbReference type="EMBL" id="GAJ09746.1"/>
    </source>
</evidence>
<accession>X1V9M8</accession>
<organism evidence="1">
    <name type="scientific">marine sediment metagenome</name>
    <dbReference type="NCBI Taxonomy" id="412755"/>
    <lineage>
        <taxon>unclassified sequences</taxon>
        <taxon>metagenomes</taxon>
        <taxon>ecological metagenomes</taxon>
    </lineage>
</organism>